<keyword evidence="4" id="KW-1185">Reference proteome</keyword>
<dbReference type="EMBL" id="AP024238">
    <property type="protein sequence ID" value="BCO26294.1"/>
    <property type="molecule type" value="Genomic_DNA"/>
</dbReference>
<protein>
    <recommendedName>
        <fullName evidence="2">Macro domain-containing protein</fullName>
    </recommendedName>
</protein>
<organism evidence="3 4">
    <name type="scientific">Rhodoferax lithotrophicus</name>
    <dbReference type="NCBI Taxonomy" id="2798804"/>
    <lineage>
        <taxon>Bacteria</taxon>
        <taxon>Pseudomonadati</taxon>
        <taxon>Pseudomonadota</taxon>
        <taxon>Betaproteobacteria</taxon>
        <taxon>Burkholderiales</taxon>
        <taxon>Comamonadaceae</taxon>
        <taxon>Rhodoferax</taxon>
    </lineage>
</organism>
<gene>
    <name evidence="3" type="ORF">MIZ03_1174</name>
</gene>
<evidence type="ECO:0000313" key="3">
    <source>
        <dbReference type="EMBL" id="BCO26294.1"/>
    </source>
</evidence>
<evidence type="ECO:0000256" key="1">
    <source>
        <dbReference type="ARBA" id="ARBA00035885"/>
    </source>
</evidence>
<dbReference type="InterPro" id="IPR043472">
    <property type="entry name" value="Macro_dom-like"/>
</dbReference>
<evidence type="ECO:0000313" key="4">
    <source>
        <dbReference type="Proteomes" id="UP000824366"/>
    </source>
</evidence>
<dbReference type="RefSeq" id="WP_223909552.1">
    <property type="nucleotide sequence ID" value="NZ_AP024238.1"/>
</dbReference>
<dbReference type="CDD" id="cd02901">
    <property type="entry name" value="Macro_Poa1p-like"/>
    <property type="match status" value="1"/>
</dbReference>
<dbReference type="Proteomes" id="UP000824366">
    <property type="component" value="Chromosome"/>
</dbReference>
<dbReference type="PROSITE" id="PS51154">
    <property type="entry name" value="MACRO"/>
    <property type="match status" value="1"/>
</dbReference>
<dbReference type="SMART" id="SM00506">
    <property type="entry name" value="A1pp"/>
    <property type="match status" value="1"/>
</dbReference>
<feature type="domain" description="Macro" evidence="2">
    <location>
        <begin position="1"/>
        <end position="155"/>
    </location>
</feature>
<evidence type="ECO:0000259" key="2">
    <source>
        <dbReference type="PROSITE" id="PS51154"/>
    </source>
</evidence>
<comment type="catalytic activity">
    <reaction evidence="1">
        <text>an N-(ADP-alpha-D-ribosyl)-thymidine in DNA + H2O = a thymidine in DNA + ADP-D-ribose</text>
        <dbReference type="Rhea" id="RHEA:71655"/>
        <dbReference type="Rhea" id="RHEA-COMP:13556"/>
        <dbReference type="Rhea" id="RHEA-COMP:18051"/>
        <dbReference type="ChEBI" id="CHEBI:15377"/>
        <dbReference type="ChEBI" id="CHEBI:57967"/>
        <dbReference type="ChEBI" id="CHEBI:137386"/>
        <dbReference type="ChEBI" id="CHEBI:191199"/>
    </reaction>
    <physiologicalReaction direction="left-to-right" evidence="1">
        <dbReference type="Rhea" id="RHEA:71656"/>
    </physiologicalReaction>
</comment>
<dbReference type="PANTHER" id="PTHR12521:SF0">
    <property type="entry name" value="ADP-RIBOSE GLYCOHYDROLASE OARD1"/>
    <property type="match status" value="1"/>
</dbReference>
<dbReference type="InterPro" id="IPR050892">
    <property type="entry name" value="ADP-ribose_metab_enzymes"/>
</dbReference>
<proteinExistence type="predicted"/>
<dbReference type="SUPFAM" id="SSF52949">
    <property type="entry name" value="Macro domain-like"/>
    <property type="match status" value="1"/>
</dbReference>
<dbReference type="InterPro" id="IPR002589">
    <property type="entry name" value="Macro_dom"/>
</dbReference>
<reference evidence="3 4" key="1">
    <citation type="journal article" date="2021" name="Microbiol. Spectr.">
        <title>A Single Bacterium Capable of Oxidation and Reduction of Iron at Circumneutral pH.</title>
        <authorList>
            <person name="Kato S."/>
            <person name="Ohkuma M."/>
        </authorList>
    </citation>
    <scope>NUCLEOTIDE SEQUENCE [LARGE SCALE GENOMIC DNA]</scope>
    <source>
        <strain evidence="3 4">MIZ03</strain>
    </source>
</reference>
<dbReference type="Pfam" id="PF01661">
    <property type="entry name" value="Macro"/>
    <property type="match status" value="1"/>
</dbReference>
<sequence>MLNFTTGNLLEARAQALVNTVNTVGVMGKGIALMFKERFADNYRQYAAACKSGQVKTGHMFVTKTTELDGPRWIINFPTKQHWRSPSQLEWVVEGLQDLRRFLIDNEVKSVAIPPLGAGNGGLDWNHVRPEIERALGDLTEIDITVFEPTRQYQNVAKRAGIEKLTPARALIAELVRRYWVLGMECSLLEIQKLAWFLERSIERFMPGNNPLALQFEANRYGPYANRLDKLLDKLDGSYLHCEKRIADADKLDVIWFDDGRKDLVQAYLQSEAKAYLPALEATAELIDGFESPFGMELLATVDWLLTREQVTPTVPALREALKRWPIPGAAQRKTHLFHDQAISIALERLTTSPLCNAVPPQPICVLPA</sequence>
<dbReference type="Gene3D" id="3.40.220.10">
    <property type="entry name" value="Leucine Aminopeptidase, subunit E, domain 1"/>
    <property type="match status" value="1"/>
</dbReference>
<accession>A0ABN6D2Q4</accession>
<name>A0ABN6D2Q4_9BURK</name>
<dbReference type="PANTHER" id="PTHR12521">
    <property type="entry name" value="PROTEIN C6ORF130"/>
    <property type="match status" value="1"/>
</dbReference>